<evidence type="ECO:0000256" key="2">
    <source>
        <dbReference type="RuleBase" id="RU004447"/>
    </source>
</evidence>
<dbReference type="InterPro" id="IPR011765">
    <property type="entry name" value="Pept_M16_N"/>
</dbReference>
<comment type="caution">
    <text evidence="6">The sequence shown here is derived from an EMBL/GenBank/DDBJ whole genome shotgun (WGS) entry which is preliminary data.</text>
</comment>
<dbReference type="InterPro" id="IPR011249">
    <property type="entry name" value="Metalloenz_LuxS/M16"/>
</dbReference>
<dbReference type="Proteomes" id="UP001595900">
    <property type="component" value="Unassembled WGS sequence"/>
</dbReference>
<feature type="region of interest" description="Disordered" evidence="3">
    <location>
        <begin position="238"/>
        <end position="259"/>
    </location>
</feature>
<organism evidence="6 7">
    <name type="scientific">Gryllotalpicola reticulitermitis</name>
    <dbReference type="NCBI Taxonomy" id="1184153"/>
    <lineage>
        <taxon>Bacteria</taxon>
        <taxon>Bacillati</taxon>
        <taxon>Actinomycetota</taxon>
        <taxon>Actinomycetes</taxon>
        <taxon>Micrococcales</taxon>
        <taxon>Microbacteriaceae</taxon>
        <taxon>Gryllotalpicola</taxon>
    </lineage>
</organism>
<dbReference type="PANTHER" id="PTHR11851:SF49">
    <property type="entry name" value="MITOCHONDRIAL-PROCESSING PEPTIDASE SUBUNIT ALPHA"/>
    <property type="match status" value="1"/>
</dbReference>
<evidence type="ECO:0000313" key="6">
    <source>
        <dbReference type="EMBL" id="MFC4243101.1"/>
    </source>
</evidence>
<gene>
    <name evidence="6" type="ORF">ACFOYW_06925</name>
</gene>
<dbReference type="SUPFAM" id="SSF63411">
    <property type="entry name" value="LuxS/MPP-like metallohydrolase"/>
    <property type="match status" value="2"/>
</dbReference>
<evidence type="ECO:0000259" key="4">
    <source>
        <dbReference type="Pfam" id="PF00675"/>
    </source>
</evidence>
<dbReference type="InterPro" id="IPR050361">
    <property type="entry name" value="MPP/UQCRC_Complex"/>
</dbReference>
<dbReference type="InterPro" id="IPR001431">
    <property type="entry name" value="Pept_M16_Zn_BS"/>
</dbReference>
<feature type="domain" description="Peptidase M16 C-terminal" evidence="5">
    <location>
        <begin position="196"/>
        <end position="373"/>
    </location>
</feature>
<evidence type="ECO:0000259" key="5">
    <source>
        <dbReference type="Pfam" id="PF05193"/>
    </source>
</evidence>
<dbReference type="PANTHER" id="PTHR11851">
    <property type="entry name" value="METALLOPROTEASE"/>
    <property type="match status" value="1"/>
</dbReference>
<name>A0ABV8Q3V9_9MICO</name>
<comment type="similarity">
    <text evidence="1 2">Belongs to the peptidase M16 family.</text>
</comment>
<evidence type="ECO:0000313" key="7">
    <source>
        <dbReference type="Proteomes" id="UP001595900"/>
    </source>
</evidence>
<feature type="domain" description="Peptidase M16 N-terminal" evidence="4">
    <location>
        <begin position="35"/>
        <end position="187"/>
    </location>
</feature>
<dbReference type="PROSITE" id="PS00143">
    <property type="entry name" value="INSULINASE"/>
    <property type="match status" value="1"/>
</dbReference>
<dbReference type="Pfam" id="PF05193">
    <property type="entry name" value="Peptidase_M16_C"/>
    <property type="match status" value="1"/>
</dbReference>
<keyword evidence="7" id="KW-1185">Reference proteome</keyword>
<sequence length="452" mass="47645">MNGAATSLPLDIAELAFAASGDALVRRTVLPNGARVLSERVPGVRSATVGFWVTVGSRDETGADGAHAASYGSTHFLEHLLFKGTTRRSALDIAVSFDSVGGEHNAATSKEYTCYYAKVQDKDLSMAVEVIGDMFTSSLIDADEFDNERQVILEELAMADDDPADVAGERLYSAVLGEHPLGRPIGGDPATIRAATREGVVQHYRQSYRPENIVIAAAGAVDHDRLVADASAALARGDWPGAGSPAPRRTTTAAPQSYHSSVVTVRRPVEQVNLFLGLPGLVATDERRTTLAVLNAVLGGGMSSRLFQEIRERRGLAYSVYSFASGFSDAGLFGIYAGCAPHKAPQVAALARDELVRIADFGITGEELRRATGQLSGASALALEDSDARMTRLGRAEISMGEFSDLDESLRRLALVTQADVQALAVELAGRPLTIAAVGDVDDAAFAGLGVG</sequence>
<reference evidence="7" key="1">
    <citation type="journal article" date="2019" name="Int. J. Syst. Evol. Microbiol.">
        <title>The Global Catalogue of Microorganisms (GCM) 10K type strain sequencing project: providing services to taxonomists for standard genome sequencing and annotation.</title>
        <authorList>
            <consortium name="The Broad Institute Genomics Platform"/>
            <consortium name="The Broad Institute Genome Sequencing Center for Infectious Disease"/>
            <person name="Wu L."/>
            <person name="Ma J."/>
        </authorList>
    </citation>
    <scope>NUCLEOTIDE SEQUENCE [LARGE SCALE GENOMIC DNA]</scope>
    <source>
        <strain evidence="7">CGMCC 1.10363</strain>
    </source>
</reference>
<dbReference type="Gene3D" id="3.30.830.10">
    <property type="entry name" value="Metalloenzyme, LuxS/M16 peptidase-like"/>
    <property type="match status" value="2"/>
</dbReference>
<dbReference type="Pfam" id="PF00675">
    <property type="entry name" value="Peptidase_M16"/>
    <property type="match status" value="1"/>
</dbReference>
<evidence type="ECO:0000256" key="1">
    <source>
        <dbReference type="ARBA" id="ARBA00007261"/>
    </source>
</evidence>
<dbReference type="EMBL" id="JBHSCN010000004">
    <property type="protein sequence ID" value="MFC4243101.1"/>
    <property type="molecule type" value="Genomic_DNA"/>
</dbReference>
<evidence type="ECO:0000256" key="3">
    <source>
        <dbReference type="SAM" id="MobiDB-lite"/>
    </source>
</evidence>
<feature type="compositionally biased region" description="Polar residues" evidence="3">
    <location>
        <begin position="249"/>
        <end position="259"/>
    </location>
</feature>
<proteinExistence type="inferred from homology"/>
<dbReference type="RefSeq" id="WP_390228081.1">
    <property type="nucleotide sequence ID" value="NZ_JBHSCN010000004.1"/>
</dbReference>
<protein>
    <submittedName>
        <fullName evidence="6">M16 family metallopeptidase</fullName>
    </submittedName>
</protein>
<accession>A0ABV8Q3V9</accession>
<dbReference type="InterPro" id="IPR007863">
    <property type="entry name" value="Peptidase_M16_C"/>
</dbReference>